<name>A0A1A0HFB9_9ASCO</name>
<reference evidence="3 4" key="1">
    <citation type="submission" date="2016-05" db="EMBL/GenBank/DDBJ databases">
        <title>Comparative genomics of biotechnologically important yeasts.</title>
        <authorList>
            <consortium name="DOE Joint Genome Institute"/>
            <person name="Riley R."/>
            <person name="Haridas S."/>
            <person name="Wolfe K.H."/>
            <person name="Lopes M.R."/>
            <person name="Hittinger C.T."/>
            <person name="Goker M."/>
            <person name="Salamov A."/>
            <person name="Wisecaver J."/>
            <person name="Long T.M."/>
            <person name="Aerts A.L."/>
            <person name="Barry K."/>
            <person name="Choi C."/>
            <person name="Clum A."/>
            <person name="Coughlan A.Y."/>
            <person name="Deshpande S."/>
            <person name="Douglass A.P."/>
            <person name="Hanson S.J."/>
            <person name="Klenk H.-P."/>
            <person name="LaButti K."/>
            <person name="Lapidus A."/>
            <person name="Lindquist E."/>
            <person name="Lipzen A."/>
            <person name="Meier-kolthoff J.P."/>
            <person name="Ohm R.A."/>
            <person name="Otillar R.P."/>
            <person name="Pangilinan J."/>
            <person name="Peng Y."/>
            <person name="Rokas A."/>
            <person name="Rosa C.A."/>
            <person name="Scheuner C."/>
            <person name="Sibirny A.A."/>
            <person name="Slot J.C."/>
            <person name="Stielow J.B."/>
            <person name="Sun H."/>
            <person name="Kurtzman C.P."/>
            <person name="Blackwell M."/>
            <person name="Grigoriev I.V."/>
            <person name="Jeffries T.W."/>
        </authorList>
    </citation>
    <scope>NUCLEOTIDE SEQUENCE [LARGE SCALE GENOMIC DNA]</scope>
    <source>
        <strain evidence="3 4">NRRL YB-4993</strain>
    </source>
</reference>
<gene>
    <name evidence="3" type="ORF">METBIDRAFT_93459</name>
</gene>
<dbReference type="GeneID" id="30032337"/>
<feature type="region of interest" description="Disordered" evidence="1">
    <location>
        <begin position="330"/>
        <end position="351"/>
    </location>
</feature>
<keyword evidence="4" id="KW-1185">Reference proteome</keyword>
<keyword evidence="2" id="KW-0812">Transmembrane</keyword>
<evidence type="ECO:0000256" key="1">
    <source>
        <dbReference type="SAM" id="MobiDB-lite"/>
    </source>
</evidence>
<organism evidence="3 4">
    <name type="scientific">Metschnikowia bicuspidata var. bicuspidata NRRL YB-4993</name>
    <dbReference type="NCBI Taxonomy" id="869754"/>
    <lineage>
        <taxon>Eukaryota</taxon>
        <taxon>Fungi</taxon>
        <taxon>Dikarya</taxon>
        <taxon>Ascomycota</taxon>
        <taxon>Saccharomycotina</taxon>
        <taxon>Pichiomycetes</taxon>
        <taxon>Metschnikowiaceae</taxon>
        <taxon>Metschnikowia</taxon>
    </lineage>
</organism>
<dbReference type="EMBL" id="LXTC01000001">
    <property type="protein sequence ID" value="OBA22839.1"/>
    <property type="molecule type" value="Genomic_DNA"/>
</dbReference>
<accession>A0A1A0HFB9</accession>
<feature type="transmembrane region" description="Helical" evidence="2">
    <location>
        <begin position="551"/>
        <end position="571"/>
    </location>
</feature>
<protein>
    <submittedName>
        <fullName evidence="3">Uncharacterized protein</fullName>
    </submittedName>
</protein>
<proteinExistence type="predicted"/>
<keyword evidence="2" id="KW-1133">Transmembrane helix</keyword>
<dbReference type="AlphaFoldDB" id="A0A1A0HFB9"/>
<keyword evidence="2" id="KW-0472">Membrane</keyword>
<evidence type="ECO:0000313" key="4">
    <source>
        <dbReference type="Proteomes" id="UP000092555"/>
    </source>
</evidence>
<dbReference type="RefSeq" id="XP_018713320.1">
    <property type="nucleotide sequence ID" value="XM_018859362.1"/>
</dbReference>
<sequence length="596" mass="67166">MNVSRNAYYTSEYLKDQRYGQEKVLKIQPGAVPSHVAPPDLTRCRQQSTQPKFPWPETQAQFANRAKPRKGHDDLDSQMTPAQLNHIALKTKQRRDSRSLVDYQDYYSSRHARGTRNVPQSTGTVKHGNTMLFLNNAAETENRNMAEYPYNAYDGAFFEGDDTSLYANHGRFSAPIDLQKQHGRAKSIKPNLTQERPTDVYNAGKNGRSSPMDVVFEDPSKRDLTKKQKVTQAFRQMKTKLGRTEYAHYDYSQGMAHDEPESLVVRSEYGDPELDELSPEPGDQFRDQGESGLALRPHAKENNDSDDWRSSFSGVKETIHGEWKRLQASLASDVPRNGGEGPNGRFTHGHSEDGPHVLCENAAPRIPEDTNGFNPLWSYMLSWLVYQSCDGAADTSEGKISEIRDEDENTTSAPARQLEPYRSTGGEAKNPGERRLKRVGKKYRGILLKWNQPALSRKNMVKTTAHGMVNRDHRLDVAESGVDAETVPSHECEAYESDLPGSPMATAQLHEGSPTVIISNINKLIKNIKIMRILFAPIDVVAENFPRLQTFVIFIELFIFMWILYELSLLIDALCMAVKAVCAPMIAVGKFMNRIV</sequence>
<feature type="region of interest" description="Disordered" evidence="1">
    <location>
        <begin position="180"/>
        <end position="230"/>
    </location>
</feature>
<feature type="region of interest" description="Disordered" evidence="1">
    <location>
        <begin position="31"/>
        <end position="59"/>
    </location>
</feature>
<comment type="caution">
    <text evidence="3">The sequence shown here is derived from an EMBL/GenBank/DDBJ whole genome shotgun (WGS) entry which is preliminary data.</text>
</comment>
<feature type="region of interest" description="Disordered" evidence="1">
    <location>
        <begin position="397"/>
        <end position="435"/>
    </location>
</feature>
<evidence type="ECO:0000256" key="2">
    <source>
        <dbReference type="SAM" id="Phobius"/>
    </source>
</evidence>
<evidence type="ECO:0000313" key="3">
    <source>
        <dbReference type="EMBL" id="OBA22839.1"/>
    </source>
</evidence>
<dbReference type="Proteomes" id="UP000092555">
    <property type="component" value="Unassembled WGS sequence"/>
</dbReference>
<dbReference type="STRING" id="869754.A0A1A0HFB9"/>
<dbReference type="OrthoDB" id="4084092at2759"/>